<proteinExistence type="predicted"/>
<sequence length="171" mass="18529">MKDYAIPASASQCTMHHTSGQVGLGADQETGVPWRAEVLQVIQGSRLTLKNKIKTVVLKVNPLRTGLCNISDKVCLVEESNEGLQTEVAALKKQEAVASSCSGALEARVEDAEGHSLCNNVRLLGIPEQAEGVLPEQFVEAWIRDTLKHNGLSPMFIIERTHHGLGAHNEL</sequence>
<comment type="caution">
    <text evidence="1">The sequence shown here is derived from an EMBL/GenBank/DDBJ whole genome shotgun (WGS) entry which is preliminary data.</text>
</comment>
<evidence type="ECO:0000313" key="1">
    <source>
        <dbReference type="EMBL" id="KAJ1129892.1"/>
    </source>
</evidence>
<keyword evidence="2" id="KW-1185">Reference proteome</keyword>
<gene>
    <name evidence="1" type="ORF">NDU88_008253</name>
</gene>
<dbReference type="AlphaFoldDB" id="A0AAV7PRC5"/>
<organism evidence="1 2">
    <name type="scientific">Pleurodeles waltl</name>
    <name type="common">Iberian ribbed newt</name>
    <dbReference type="NCBI Taxonomy" id="8319"/>
    <lineage>
        <taxon>Eukaryota</taxon>
        <taxon>Metazoa</taxon>
        <taxon>Chordata</taxon>
        <taxon>Craniata</taxon>
        <taxon>Vertebrata</taxon>
        <taxon>Euteleostomi</taxon>
        <taxon>Amphibia</taxon>
        <taxon>Batrachia</taxon>
        <taxon>Caudata</taxon>
        <taxon>Salamandroidea</taxon>
        <taxon>Salamandridae</taxon>
        <taxon>Pleurodelinae</taxon>
        <taxon>Pleurodeles</taxon>
    </lineage>
</organism>
<dbReference type="Gene3D" id="3.30.70.1820">
    <property type="entry name" value="L1 transposable element, RRM domain"/>
    <property type="match status" value="1"/>
</dbReference>
<evidence type="ECO:0000313" key="2">
    <source>
        <dbReference type="Proteomes" id="UP001066276"/>
    </source>
</evidence>
<protein>
    <submittedName>
        <fullName evidence="1">Uncharacterized protein</fullName>
    </submittedName>
</protein>
<reference evidence="1" key="1">
    <citation type="journal article" date="2022" name="bioRxiv">
        <title>Sequencing and chromosome-scale assembly of the giantPleurodeles waltlgenome.</title>
        <authorList>
            <person name="Brown T."/>
            <person name="Elewa A."/>
            <person name="Iarovenko S."/>
            <person name="Subramanian E."/>
            <person name="Araus A.J."/>
            <person name="Petzold A."/>
            <person name="Susuki M."/>
            <person name="Suzuki K.-i.T."/>
            <person name="Hayashi T."/>
            <person name="Toyoda A."/>
            <person name="Oliveira C."/>
            <person name="Osipova E."/>
            <person name="Leigh N.D."/>
            <person name="Simon A."/>
            <person name="Yun M.H."/>
        </authorList>
    </citation>
    <scope>NUCLEOTIDE SEQUENCE</scope>
    <source>
        <strain evidence="1">20211129_DDA</strain>
        <tissue evidence="1">Liver</tissue>
    </source>
</reference>
<dbReference type="Proteomes" id="UP001066276">
    <property type="component" value="Chromosome 7"/>
</dbReference>
<name>A0AAV7PRC5_PLEWA</name>
<accession>A0AAV7PRC5</accession>
<dbReference type="EMBL" id="JANPWB010000011">
    <property type="protein sequence ID" value="KAJ1129892.1"/>
    <property type="molecule type" value="Genomic_DNA"/>
</dbReference>